<dbReference type="EMBL" id="CP066884">
    <property type="protein sequence ID" value="QQM98518.1"/>
    <property type="molecule type" value="Genomic_DNA"/>
</dbReference>
<dbReference type="GO" id="GO:0006006">
    <property type="term" value="P:glucose metabolic process"/>
    <property type="evidence" value="ECO:0007669"/>
    <property type="project" value="TreeGrafter"/>
</dbReference>
<dbReference type="GO" id="GO:0005737">
    <property type="term" value="C:cytoplasm"/>
    <property type="evidence" value="ECO:0007669"/>
    <property type="project" value="TreeGrafter"/>
</dbReference>
<name>A0A7T7SVY2_STAPS</name>
<dbReference type="PANTHER" id="PTHR10091">
    <property type="entry name" value="ALDOSE-1-EPIMERASE"/>
    <property type="match status" value="1"/>
</dbReference>
<dbReference type="SUPFAM" id="SSF74650">
    <property type="entry name" value="Galactose mutarotase-like"/>
    <property type="match status" value="1"/>
</dbReference>
<dbReference type="AlphaFoldDB" id="A0A7T7SVY2"/>
<reference evidence="1 2" key="1">
    <citation type="submission" date="2020-12" db="EMBL/GenBank/DDBJ databases">
        <title>Whole genome sequencing and de novo assembly of Staphylococcus pseudintermedius: a novel pangenome approach to unravel pathogenesis of canine pyoderma.</title>
        <authorList>
            <person name="Ferrer L."/>
            <person name="Perez D."/>
            <person name="Fonticoba R."/>
            <person name="Vines J."/>
            <person name="Fabregas N."/>
            <person name="Madronero S."/>
            <person name="Meroni G."/>
            <person name="Martino P."/>
            <person name="Martinez S."/>
            <person name="Cusco A."/>
            <person name="Migura L."/>
            <person name="Francino O."/>
        </authorList>
    </citation>
    <scope>NUCLEOTIDE SEQUENCE [LARGE SCALE GENOMIC DNA]</scope>
    <source>
        <strain evidence="1 2">HSP080</strain>
    </source>
</reference>
<dbReference type="RefSeq" id="WP_200361044.1">
    <property type="nucleotide sequence ID" value="NZ_CP066884.1"/>
</dbReference>
<dbReference type="InterPro" id="IPR008183">
    <property type="entry name" value="Aldose_1/G6P_1-epimerase"/>
</dbReference>
<sequence>MNINIEQQSNGIELIKIENKESKIVFMNYGARIVSWKIGDNNIVLGNEVEADEFYPHNPFYFGATVGRFGGRIAKGQFELNGQTYQLEQNDGDNHLHGGLQGLSNRLFDYEIIESETEESAQVYFTTTVKQDEDHYPGNIDIKVVFTYDASKTWTVEYFAESDADTLFNPMNHVYFNLNRDNKVVDNHVIASEKLQMFPLDASGMPVLEPVDLARIIMGSHEIELATLFNTGDVHIQQQVTTRGGLDHPFEVKDGKMTISNRDLVLHVETDAPQIVMYTLNDSEDWKSRMNIFKPHSGITIETQSIPNDINLFGTSAHSVLKAHTPFYSKTSYHVELKPKNA</sequence>
<evidence type="ECO:0000313" key="1">
    <source>
        <dbReference type="EMBL" id="QQM98518.1"/>
    </source>
</evidence>
<dbReference type="GO" id="GO:0033499">
    <property type="term" value="P:galactose catabolic process via UDP-galactose, Leloir pathway"/>
    <property type="evidence" value="ECO:0007669"/>
    <property type="project" value="TreeGrafter"/>
</dbReference>
<gene>
    <name evidence="1" type="ORF">JGZ15_02270</name>
</gene>
<dbReference type="GO" id="GO:0004034">
    <property type="term" value="F:aldose 1-epimerase activity"/>
    <property type="evidence" value="ECO:0007669"/>
    <property type="project" value="TreeGrafter"/>
</dbReference>
<dbReference type="Gene3D" id="2.70.98.10">
    <property type="match status" value="1"/>
</dbReference>
<protein>
    <submittedName>
        <fullName evidence="1">Galactose mutarotase</fullName>
    </submittedName>
</protein>
<evidence type="ECO:0000313" key="2">
    <source>
        <dbReference type="Proteomes" id="UP000595859"/>
    </source>
</evidence>
<dbReference type="InterPro" id="IPR014718">
    <property type="entry name" value="GH-type_carb-bd"/>
</dbReference>
<dbReference type="Proteomes" id="UP000595859">
    <property type="component" value="Chromosome"/>
</dbReference>
<organism evidence="1 2">
    <name type="scientific">Staphylococcus pseudintermedius</name>
    <dbReference type="NCBI Taxonomy" id="283734"/>
    <lineage>
        <taxon>Bacteria</taxon>
        <taxon>Bacillati</taxon>
        <taxon>Bacillota</taxon>
        <taxon>Bacilli</taxon>
        <taxon>Bacillales</taxon>
        <taxon>Staphylococcaceae</taxon>
        <taxon>Staphylococcus</taxon>
        <taxon>Staphylococcus intermedius group</taxon>
    </lineage>
</organism>
<dbReference type="GO" id="GO:0030246">
    <property type="term" value="F:carbohydrate binding"/>
    <property type="evidence" value="ECO:0007669"/>
    <property type="project" value="InterPro"/>
</dbReference>
<proteinExistence type="predicted"/>
<dbReference type="Pfam" id="PF01263">
    <property type="entry name" value="Aldose_epim"/>
    <property type="match status" value="1"/>
</dbReference>
<accession>A0A7T7SVY2</accession>
<dbReference type="InterPro" id="IPR011013">
    <property type="entry name" value="Gal_mutarotase_sf_dom"/>
</dbReference>
<dbReference type="PANTHER" id="PTHR10091:SF0">
    <property type="entry name" value="GALACTOSE MUTAROTASE"/>
    <property type="match status" value="1"/>
</dbReference>